<dbReference type="AlphaFoldDB" id="A0A0F8YGL7"/>
<gene>
    <name evidence="2" type="ORF">LCGC14_2822390</name>
</gene>
<protein>
    <submittedName>
        <fullName evidence="2">Uncharacterized protein</fullName>
    </submittedName>
</protein>
<feature type="region of interest" description="Disordered" evidence="1">
    <location>
        <begin position="1"/>
        <end position="27"/>
    </location>
</feature>
<reference evidence="2" key="1">
    <citation type="journal article" date="2015" name="Nature">
        <title>Complex archaea that bridge the gap between prokaryotes and eukaryotes.</title>
        <authorList>
            <person name="Spang A."/>
            <person name="Saw J.H."/>
            <person name="Jorgensen S.L."/>
            <person name="Zaremba-Niedzwiedzka K."/>
            <person name="Martijn J."/>
            <person name="Lind A.E."/>
            <person name="van Eijk R."/>
            <person name="Schleper C."/>
            <person name="Guy L."/>
            <person name="Ettema T.J."/>
        </authorList>
    </citation>
    <scope>NUCLEOTIDE SEQUENCE</scope>
</reference>
<proteinExistence type="predicted"/>
<evidence type="ECO:0000313" key="2">
    <source>
        <dbReference type="EMBL" id="KKK80547.1"/>
    </source>
</evidence>
<comment type="caution">
    <text evidence="2">The sequence shown here is derived from an EMBL/GenBank/DDBJ whole genome shotgun (WGS) entry which is preliminary data.</text>
</comment>
<evidence type="ECO:0000256" key="1">
    <source>
        <dbReference type="SAM" id="MobiDB-lite"/>
    </source>
</evidence>
<accession>A0A0F8YGL7</accession>
<sequence length="27" mass="2830">MVDSAEASVAMALGQGFDETSERNRSA</sequence>
<feature type="non-terminal residue" evidence="2">
    <location>
        <position position="27"/>
    </location>
</feature>
<dbReference type="EMBL" id="LAZR01053530">
    <property type="protein sequence ID" value="KKK80547.1"/>
    <property type="molecule type" value="Genomic_DNA"/>
</dbReference>
<name>A0A0F8YGL7_9ZZZZ</name>
<organism evidence="2">
    <name type="scientific">marine sediment metagenome</name>
    <dbReference type="NCBI Taxonomy" id="412755"/>
    <lineage>
        <taxon>unclassified sequences</taxon>
        <taxon>metagenomes</taxon>
        <taxon>ecological metagenomes</taxon>
    </lineage>
</organism>